<comment type="caution">
    <text evidence="3">The sequence shown here is derived from an EMBL/GenBank/DDBJ whole genome shotgun (WGS) entry which is preliminary data.</text>
</comment>
<sequence length="169" mass="19180">MWCRPIAFSQMLRGKTLDTESSQKRIRQEERKDEGRNGIRPQMSPHIGEIPRSTFQFDFELERKILAEAEKESPNWSKLLESLPQRTARPISRANSSVDPVVGKYMAAGLNREAVPIAVAKYGDDPTKVREFVNGYTVLREMGFEPNSVAEALFTHNNDKEAAAHYLSV</sequence>
<evidence type="ECO:0000313" key="4">
    <source>
        <dbReference type="Proteomes" id="UP001151760"/>
    </source>
</evidence>
<organism evidence="3 4">
    <name type="scientific">Tanacetum coccineum</name>
    <dbReference type="NCBI Taxonomy" id="301880"/>
    <lineage>
        <taxon>Eukaryota</taxon>
        <taxon>Viridiplantae</taxon>
        <taxon>Streptophyta</taxon>
        <taxon>Embryophyta</taxon>
        <taxon>Tracheophyta</taxon>
        <taxon>Spermatophyta</taxon>
        <taxon>Magnoliopsida</taxon>
        <taxon>eudicotyledons</taxon>
        <taxon>Gunneridae</taxon>
        <taxon>Pentapetalae</taxon>
        <taxon>asterids</taxon>
        <taxon>campanulids</taxon>
        <taxon>Asterales</taxon>
        <taxon>Asteraceae</taxon>
        <taxon>Asteroideae</taxon>
        <taxon>Anthemideae</taxon>
        <taxon>Anthemidinae</taxon>
        <taxon>Tanacetum</taxon>
    </lineage>
</organism>
<evidence type="ECO:0000313" key="3">
    <source>
        <dbReference type="EMBL" id="GJT46547.1"/>
    </source>
</evidence>
<dbReference type="InterPro" id="IPR009060">
    <property type="entry name" value="UBA-like_sf"/>
</dbReference>
<name>A0ABQ5E6P8_9ASTR</name>
<reference evidence="3" key="1">
    <citation type="journal article" date="2022" name="Int. J. Mol. Sci.">
        <title>Draft Genome of Tanacetum Coccineum: Genomic Comparison of Closely Related Tanacetum-Family Plants.</title>
        <authorList>
            <person name="Yamashiro T."/>
            <person name="Shiraishi A."/>
            <person name="Nakayama K."/>
            <person name="Satake H."/>
        </authorList>
    </citation>
    <scope>NUCLEOTIDE SEQUENCE</scope>
</reference>
<dbReference type="Proteomes" id="UP001151760">
    <property type="component" value="Unassembled WGS sequence"/>
</dbReference>
<feature type="domain" description="UBA" evidence="2">
    <location>
        <begin position="139"/>
        <end position="169"/>
    </location>
</feature>
<dbReference type="InterPro" id="IPR015940">
    <property type="entry name" value="UBA"/>
</dbReference>
<gene>
    <name evidence="3" type="ORF">Tco_0955262</name>
</gene>
<dbReference type="PANTHER" id="PTHR15960">
    <property type="entry name" value="LD44032P"/>
    <property type="match status" value="1"/>
</dbReference>
<dbReference type="PROSITE" id="PS50030">
    <property type="entry name" value="UBA"/>
    <property type="match status" value="1"/>
</dbReference>
<dbReference type="InterPro" id="IPR038870">
    <property type="entry name" value="UBAP1"/>
</dbReference>
<feature type="region of interest" description="Disordered" evidence="1">
    <location>
        <begin position="15"/>
        <end position="47"/>
    </location>
</feature>
<dbReference type="EMBL" id="BQNB010015994">
    <property type="protein sequence ID" value="GJT46547.1"/>
    <property type="molecule type" value="Genomic_DNA"/>
</dbReference>
<dbReference type="InterPro" id="IPR042575">
    <property type="entry name" value="UBAP1_C"/>
</dbReference>
<protein>
    <submittedName>
        <fullName evidence="3">Ubiquitin-associated/translation elongation factor EF1B protein</fullName>
    </submittedName>
</protein>
<dbReference type="PANTHER" id="PTHR15960:SF5">
    <property type="entry name" value="LD44032P"/>
    <property type="match status" value="1"/>
</dbReference>
<accession>A0ABQ5E6P8</accession>
<reference evidence="3" key="2">
    <citation type="submission" date="2022-01" db="EMBL/GenBank/DDBJ databases">
        <authorList>
            <person name="Yamashiro T."/>
            <person name="Shiraishi A."/>
            <person name="Satake H."/>
            <person name="Nakayama K."/>
        </authorList>
    </citation>
    <scope>NUCLEOTIDE SEQUENCE</scope>
</reference>
<evidence type="ECO:0000256" key="1">
    <source>
        <dbReference type="SAM" id="MobiDB-lite"/>
    </source>
</evidence>
<keyword evidence="3" id="KW-0648">Protein biosynthesis</keyword>
<feature type="compositionally biased region" description="Basic and acidic residues" evidence="1">
    <location>
        <begin position="15"/>
        <end position="37"/>
    </location>
</feature>
<proteinExistence type="predicted"/>
<keyword evidence="4" id="KW-1185">Reference proteome</keyword>
<keyword evidence="3" id="KW-0251">Elongation factor</keyword>
<dbReference type="Gene3D" id="1.20.120.1920">
    <property type="entry name" value="UBAP1 SOUBA domain"/>
    <property type="match status" value="1"/>
</dbReference>
<evidence type="ECO:0000259" key="2">
    <source>
        <dbReference type="PROSITE" id="PS50030"/>
    </source>
</evidence>
<dbReference type="GO" id="GO:0003746">
    <property type="term" value="F:translation elongation factor activity"/>
    <property type="evidence" value="ECO:0007669"/>
    <property type="project" value="UniProtKB-KW"/>
</dbReference>
<dbReference type="SUPFAM" id="SSF46934">
    <property type="entry name" value="UBA-like"/>
    <property type="match status" value="1"/>
</dbReference>